<feature type="domain" description="Inner centromere protein ARK-binding" evidence="11">
    <location>
        <begin position="795"/>
        <end position="843"/>
    </location>
</feature>
<dbReference type="Proteomes" id="UP000053872">
    <property type="component" value="Unassembled WGS sequence"/>
</dbReference>
<dbReference type="GO" id="GO:0000281">
    <property type="term" value="P:mitotic cytokinesis"/>
    <property type="evidence" value="ECO:0007669"/>
    <property type="project" value="TreeGrafter"/>
</dbReference>
<dbReference type="PROSITE" id="PS51311">
    <property type="entry name" value="SCGB"/>
    <property type="match status" value="1"/>
</dbReference>
<keyword evidence="9" id="KW-0539">Nucleus</keyword>
<dbReference type="InParanoid" id="A0A2I0LIJ6"/>
<feature type="compositionally biased region" description="Basic and acidic residues" evidence="10">
    <location>
        <begin position="567"/>
        <end position="607"/>
    </location>
</feature>
<dbReference type="GO" id="GO:0051310">
    <property type="term" value="P:metaphase chromosome alignment"/>
    <property type="evidence" value="ECO:0007669"/>
    <property type="project" value="TreeGrafter"/>
</dbReference>
<protein>
    <submittedName>
        <fullName evidence="12">Inner centromere protein</fullName>
    </submittedName>
</protein>
<evidence type="ECO:0000259" key="11">
    <source>
        <dbReference type="Pfam" id="PF03941"/>
    </source>
</evidence>
<dbReference type="GO" id="GO:0051257">
    <property type="term" value="P:meiotic spindle midzone assembly"/>
    <property type="evidence" value="ECO:0007669"/>
    <property type="project" value="TreeGrafter"/>
</dbReference>
<feature type="region of interest" description="Disordered" evidence="10">
    <location>
        <begin position="194"/>
        <end position="474"/>
    </location>
</feature>
<dbReference type="EMBL" id="AKCR02000371">
    <property type="protein sequence ID" value="PKK17260.1"/>
    <property type="molecule type" value="Genomic_DNA"/>
</dbReference>
<evidence type="ECO:0000256" key="7">
    <source>
        <dbReference type="ARBA" id="ARBA00022829"/>
    </source>
</evidence>
<keyword evidence="6" id="KW-0964">Secreted</keyword>
<evidence type="ECO:0000256" key="1">
    <source>
        <dbReference type="ARBA" id="ARBA00004123"/>
    </source>
</evidence>
<evidence type="ECO:0000313" key="13">
    <source>
        <dbReference type="Proteomes" id="UP000053872"/>
    </source>
</evidence>
<dbReference type="GO" id="GO:0032133">
    <property type="term" value="C:chromosome passenger complex"/>
    <property type="evidence" value="ECO:0007669"/>
    <property type="project" value="TreeGrafter"/>
</dbReference>
<dbReference type="PANTHER" id="PTHR13142">
    <property type="entry name" value="INNER CENTROMERE PROTEIN"/>
    <property type="match status" value="1"/>
</dbReference>
<proteinExistence type="inferred from homology"/>
<feature type="compositionally biased region" description="Polar residues" evidence="10">
    <location>
        <begin position="398"/>
        <end position="409"/>
    </location>
</feature>
<evidence type="ECO:0000256" key="5">
    <source>
        <dbReference type="ARBA" id="ARBA00022490"/>
    </source>
</evidence>
<evidence type="ECO:0000256" key="3">
    <source>
        <dbReference type="ARBA" id="ARBA00004613"/>
    </source>
</evidence>
<dbReference type="InterPro" id="IPR035960">
    <property type="entry name" value="Secretoglobin_sf"/>
</dbReference>
<comment type="subcellular location">
    <subcellularLocation>
        <location evidence="2">Cytoplasm</location>
        <location evidence="2">Cytoskeleton</location>
        <location evidence="2">Spindle</location>
    </subcellularLocation>
    <subcellularLocation>
        <location evidence="1">Nucleus</location>
    </subcellularLocation>
    <subcellularLocation>
        <location evidence="3">Secreted</location>
    </subcellularLocation>
</comment>
<feature type="region of interest" description="Disordered" evidence="10">
    <location>
        <begin position="100"/>
        <end position="170"/>
    </location>
</feature>
<dbReference type="GO" id="GO:1990385">
    <property type="term" value="C:meiotic spindle midzone"/>
    <property type="evidence" value="ECO:0007669"/>
    <property type="project" value="TreeGrafter"/>
</dbReference>
<dbReference type="AlphaFoldDB" id="A0A2I0LIJ6"/>
<accession>A0A2I0LIJ6</accession>
<dbReference type="GO" id="GO:0000776">
    <property type="term" value="C:kinetochore"/>
    <property type="evidence" value="ECO:0007669"/>
    <property type="project" value="TreeGrafter"/>
</dbReference>
<dbReference type="Gene3D" id="1.20.5.2230">
    <property type="match status" value="1"/>
</dbReference>
<keyword evidence="13" id="KW-1185">Reference proteome</keyword>
<dbReference type="STRING" id="8932.A0A2I0LIJ6"/>
<feature type="compositionally biased region" description="Low complexity" evidence="10">
    <location>
        <begin position="356"/>
        <end position="369"/>
    </location>
</feature>
<reference evidence="12 13" key="1">
    <citation type="journal article" date="2013" name="Science">
        <title>Genomic diversity and evolution of the head crest in the rock pigeon.</title>
        <authorList>
            <person name="Shapiro M.D."/>
            <person name="Kronenberg Z."/>
            <person name="Li C."/>
            <person name="Domyan E.T."/>
            <person name="Pan H."/>
            <person name="Campbell M."/>
            <person name="Tan H."/>
            <person name="Huff C.D."/>
            <person name="Hu H."/>
            <person name="Vickrey A.I."/>
            <person name="Nielsen S.C."/>
            <person name="Stringham S.A."/>
            <person name="Hu H."/>
            <person name="Willerslev E."/>
            <person name="Gilbert M.T."/>
            <person name="Yandell M."/>
            <person name="Zhang G."/>
            <person name="Wang J."/>
        </authorList>
    </citation>
    <scope>NUCLEOTIDE SEQUENCE [LARGE SCALE GENOMIC DNA]</scope>
    <source>
        <tissue evidence="12">Blood</tissue>
    </source>
</reference>
<feature type="compositionally biased region" description="Pro residues" evidence="10">
    <location>
        <begin position="227"/>
        <end position="238"/>
    </location>
</feature>
<dbReference type="Pfam" id="PF01099">
    <property type="entry name" value="Uteroglobin"/>
    <property type="match status" value="1"/>
</dbReference>
<evidence type="ECO:0000256" key="6">
    <source>
        <dbReference type="ARBA" id="ARBA00022525"/>
    </source>
</evidence>
<feature type="region of interest" description="Disordered" evidence="10">
    <location>
        <begin position="567"/>
        <end position="816"/>
    </location>
</feature>
<organism evidence="12 13">
    <name type="scientific">Columba livia</name>
    <name type="common">Rock dove</name>
    <dbReference type="NCBI Taxonomy" id="8932"/>
    <lineage>
        <taxon>Eukaryota</taxon>
        <taxon>Metazoa</taxon>
        <taxon>Chordata</taxon>
        <taxon>Craniata</taxon>
        <taxon>Vertebrata</taxon>
        <taxon>Euteleostomi</taxon>
        <taxon>Archelosauria</taxon>
        <taxon>Archosauria</taxon>
        <taxon>Dinosauria</taxon>
        <taxon>Saurischia</taxon>
        <taxon>Theropoda</taxon>
        <taxon>Coelurosauria</taxon>
        <taxon>Aves</taxon>
        <taxon>Neognathae</taxon>
        <taxon>Neoaves</taxon>
        <taxon>Columbimorphae</taxon>
        <taxon>Columbiformes</taxon>
        <taxon>Columbidae</taxon>
        <taxon>Columba</taxon>
    </lineage>
</organism>
<dbReference type="InterPro" id="IPR005635">
    <property type="entry name" value="Inner_centromere_prot_ARK-bd"/>
</dbReference>
<evidence type="ECO:0000256" key="8">
    <source>
        <dbReference type="ARBA" id="ARBA00023212"/>
    </source>
</evidence>
<keyword evidence="7" id="KW-0159">Chromosome partition</keyword>
<dbReference type="PANTHER" id="PTHR13142:SF1">
    <property type="entry name" value="INNER CENTROMERE PROTEIN"/>
    <property type="match status" value="1"/>
</dbReference>
<keyword evidence="8" id="KW-0206">Cytoskeleton</keyword>
<comment type="caution">
    <text evidence="12">The sequence shown here is derived from an EMBL/GenBank/DDBJ whole genome shotgun (WGS) entry which is preliminary data.</text>
</comment>
<dbReference type="GO" id="GO:0005576">
    <property type="term" value="C:extracellular region"/>
    <property type="evidence" value="ECO:0007669"/>
    <property type="project" value="UniProtKB-SubCell"/>
</dbReference>
<feature type="compositionally biased region" description="Basic and acidic residues" evidence="10">
    <location>
        <begin position="124"/>
        <end position="135"/>
    </location>
</feature>
<evidence type="ECO:0000256" key="10">
    <source>
        <dbReference type="SAM" id="MobiDB-lite"/>
    </source>
</evidence>
<feature type="region of interest" description="Disordered" evidence="10">
    <location>
        <begin position="514"/>
        <end position="554"/>
    </location>
</feature>
<dbReference type="FunCoup" id="A0A2I0LIJ6">
    <property type="interactions" value="242"/>
</dbReference>
<feature type="compositionally biased region" description="Basic and acidic residues" evidence="10">
    <location>
        <begin position="517"/>
        <end position="554"/>
    </location>
</feature>
<keyword evidence="5" id="KW-0963">Cytoplasm</keyword>
<comment type="similarity">
    <text evidence="4">Belongs to the INCENP family.</text>
</comment>
<feature type="compositionally biased region" description="Polar residues" evidence="10">
    <location>
        <begin position="758"/>
        <end position="777"/>
    </location>
</feature>
<feature type="compositionally biased region" description="Basic and acidic residues" evidence="10">
    <location>
        <begin position="614"/>
        <end position="704"/>
    </location>
</feature>
<evidence type="ECO:0000313" key="12">
    <source>
        <dbReference type="EMBL" id="PKK17260.1"/>
    </source>
</evidence>
<dbReference type="Pfam" id="PF03941">
    <property type="entry name" value="INCENP_ARK-bind"/>
    <property type="match status" value="1"/>
</dbReference>
<feature type="compositionally biased region" description="Acidic residues" evidence="10">
    <location>
        <begin position="271"/>
        <end position="284"/>
    </location>
</feature>
<dbReference type="GO" id="GO:0030496">
    <property type="term" value="C:midbody"/>
    <property type="evidence" value="ECO:0007669"/>
    <property type="project" value="TreeGrafter"/>
</dbReference>
<evidence type="ECO:0000256" key="4">
    <source>
        <dbReference type="ARBA" id="ARBA00010042"/>
    </source>
</evidence>
<evidence type="ECO:0000256" key="2">
    <source>
        <dbReference type="ARBA" id="ARBA00004186"/>
    </source>
</evidence>
<sequence>MSTTHTVNSDPAPSCLGISVQATVVYLGLVLTTSRNKAAIACCCVHGNRSYLVPLFATPRQSQREPPHPPPPLPGSRGPSRRQADCRFLGRRRCDGVLGISSGSAPKLSRRRNSRLKLVPSRQHSQELHNKESLELLRAALKDASPPQRVTRSQAAASAKRSEAVPETPLVQQAGGKIAVVEIQVSDRTSAELHLQKSTAKPAELSSPVLLSSGDDSPAEGRAVKSPPAPAAPEPVVPQTPEANGAGESEAVSRQKTAKAAGAVVISSDEPGLEVADEAAQVEEAADKEPSQHARDSPGTPTGARLSRRSVRRSLMGKTSLTRRTSLAEKYSLASKRRSMTRRSAASTRVKKAARKSSVSSSPTDVSSSAEVPEDEETVVNAGPPPGPCTPPKPNPQSPQMSLRSQTANRNKEPQETSSNENNLHKNGVTQEPPQSARRKPSYKRAVDERYDIQHAQDGGLSPPRKKVPSPAFPASKVVRPFKTFLHTVQKNQLLMTPTSVGRHGVIKSFIKYNTPDPKEKERQKLETLRKKQEAEQLRKQKLEEEKKRRLEEAKLKREERLRKVLQTRERAEQIEEERKRRIEQKIALSEEKTEKVREERLAEEKIKKKAAAKKLEEAEARRRQEEEARRQRALQEEEEERRHRELVQKRKEEEQERARKAAEQRQAEQERERQLAAERELEKKKEQERIQAEKLREQQERAARLQKAVLAAEQQLHRETEKKQQEQQRLAEAKRQEQEQKKLLEEQKAKDLAQAQHPGNNEVSPASESYQMTPQSRKAPKPLAVNTADNYGMDLNSDDSTDDESHPRKPIPAWATGSQLRQAVLQQYRHPPSLRALFGAIAVSASRSPLAHALQPAGMKLAAPLLLALLLCSSLGAGTPGTVPSLLRTLLQGSVEQLRSGPMAQYAVDNTTGAALGSLKECIDQLSPEHLRALVDLLNLVRTEA</sequence>
<feature type="compositionally biased region" description="Basic and acidic residues" evidence="10">
    <location>
        <begin position="285"/>
        <end position="296"/>
    </location>
</feature>
<feature type="compositionally biased region" description="Basic and acidic residues" evidence="10">
    <location>
        <begin position="445"/>
        <end position="455"/>
    </location>
</feature>
<dbReference type="SUPFAM" id="SSF48201">
    <property type="entry name" value="Uteroglobin-like"/>
    <property type="match status" value="1"/>
</dbReference>
<dbReference type="InterPro" id="IPR016126">
    <property type="entry name" value="Secretoglobin"/>
</dbReference>
<feature type="compositionally biased region" description="Pro residues" evidence="10">
    <location>
        <begin position="383"/>
        <end position="397"/>
    </location>
</feature>
<name>A0A2I0LIJ6_COLLI</name>
<gene>
    <name evidence="12" type="ORF">A306_00014567</name>
</gene>
<evidence type="ECO:0000256" key="9">
    <source>
        <dbReference type="ARBA" id="ARBA00023242"/>
    </source>
</evidence>
<feature type="compositionally biased region" description="Basic and acidic residues" evidence="10">
    <location>
        <begin position="716"/>
        <end position="752"/>
    </location>
</feature>
<dbReference type="GO" id="GO:0005634">
    <property type="term" value="C:nucleus"/>
    <property type="evidence" value="ECO:0007669"/>
    <property type="project" value="UniProtKB-SubCell"/>
</dbReference>
<feature type="region of interest" description="Disordered" evidence="10">
    <location>
        <begin position="59"/>
        <end position="83"/>
    </location>
</feature>